<dbReference type="EMBL" id="BARV01035197">
    <property type="protein sequence ID" value="GAI54827.1"/>
    <property type="molecule type" value="Genomic_DNA"/>
</dbReference>
<organism evidence="1">
    <name type="scientific">marine sediment metagenome</name>
    <dbReference type="NCBI Taxonomy" id="412755"/>
    <lineage>
        <taxon>unclassified sequences</taxon>
        <taxon>metagenomes</taxon>
        <taxon>ecological metagenomes</taxon>
    </lineage>
</organism>
<gene>
    <name evidence="1" type="ORF">S06H3_54958</name>
</gene>
<sequence>KFNITDDRSAFIEYDRLHKTLENYALEKKAALIVREIFNKMSSELDEFIHDIITGNDSLSEYFKSITGRYDEVEIKNKNFVVKEKSGRKFKADDLSSGAKDQLLLCFRLAALKHIYPKGSFLILDDAFIFADWDRRQKLVDLIKKFIEDSNQVIYLTSDNHTRDILKASGARITTL</sequence>
<reference evidence="1" key="1">
    <citation type="journal article" date="2014" name="Front. Microbiol.">
        <title>High frequency of phylogenetically diverse reductive dehalogenase-homologous genes in deep subseafloor sedimentary metagenomes.</title>
        <authorList>
            <person name="Kawai M."/>
            <person name="Futagami T."/>
            <person name="Toyoda A."/>
            <person name="Takaki Y."/>
            <person name="Nishi S."/>
            <person name="Hori S."/>
            <person name="Arai W."/>
            <person name="Tsubouchi T."/>
            <person name="Morono Y."/>
            <person name="Uchiyama I."/>
            <person name="Ito T."/>
            <person name="Fujiyama A."/>
            <person name="Inagaki F."/>
            <person name="Takami H."/>
        </authorList>
    </citation>
    <scope>NUCLEOTIDE SEQUENCE</scope>
    <source>
        <strain evidence="1">Expedition CK06-06</strain>
    </source>
</reference>
<dbReference type="PANTHER" id="PTHR41259">
    <property type="entry name" value="DOUBLE-STRAND BREAK REPAIR RAD50 ATPASE, PUTATIVE-RELATED"/>
    <property type="match status" value="1"/>
</dbReference>
<dbReference type="AlphaFoldDB" id="X1PES3"/>
<dbReference type="InterPro" id="IPR027417">
    <property type="entry name" value="P-loop_NTPase"/>
</dbReference>
<dbReference type="Gene3D" id="3.40.50.300">
    <property type="entry name" value="P-loop containing nucleotide triphosphate hydrolases"/>
    <property type="match status" value="1"/>
</dbReference>
<dbReference type="SUPFAM" id="SSF52540">
    <property type="entry name" value="P-loop containing nucleoside triphosphate hydrolases"/>
    <property type="match status" value="1"/>
</dbReference>
<dbReference type="PANTHER" id="PTHR41259:SF1">
    <property type="entry name" value="DOUBLE-STRAND BREAK REPAIR RAD50 ATPASE, PUTATIVE-RELATED"/>
    <property type="match status" value="1"/>
</dbReference>
<feature type="non-terminal residue" evidence="1">
    <location>
        <position position="1"/>
    </location>
</feature>
<accession>X1PES3</accession>
<name>X1PES3_9ZZZZ</name>
<proteinExistence type="predicted"/>
<protein>
    <recommendedName>
        <fullName evidence="2">DNA replication and repair protein RecF</fullName>
    </recommendedName>
</protein>
<evidence type="ECO:0008006" key="2">
    <source>
        <dbReference type="Google" id="ProtNLM"/>
    </source>
</evidence>
<comment type="caution">
    <text evidence="1">The sequence shown here is derived from an EMBL/GenBank/DDBJ whole genome shotgun (WGS) entry which is preliminary data.</text>
</comment>
<evidence type="ECO:0000313" key="1">
    <source>
        <dbReference type="EMBL" id="GAI54827.1"/>
    </source>
</evidence>